<feature type="compositionally biased region" description="Polar residues" evidence="1">
    <location>
        <begin position="103"/>
        <end position="129"/>
    </location>
</feature>
<dbReference type="STRING" id="67801.A0A1B0BG61"/>
<dbReference type="Proteomes" id="UP000092460">
    <property type="component" value="Unassembled WGS sequence"/>
</dbReference>
<proteinExistence type="predicted"/>
<protein>
    <submittedName>
        <fullName evidence="2">Uncharacterized protein</fullName>
    </submittedName>
</protein>
<organism evidence="2 3">
    <name type="scientific">Glossina palpalis gambiensis</name>
    <dbReference type="NCBI Taxonomy" id="67801"/>
    <lineage>
        <taxon>Eukaryota</taxon>
        <taxon>Metazoa</taxon>
        <taxon>Ecdysozoa</taxon>
        <taxon>Arthropoda</taxon>
        <taxon>Hexapoda</taxon>
        <taxon>Insecta</taxon>
        <taxon>Pterygota</taxon>
        <taxon>Neoptera</taxon>
        <taxon>Endopterygota</taxon>
        <taxon>Diptera</taxon>
        <taxon>Brachycera</taxon>
        <taxon>Muscomorpha</taxon>
        <taxon>Hippoboscoidea</taxon>
        <taxon>Glossinidae</taxon>
        <taxon>Glossina</taxon>
    </lineage>
</organism>
<reference evidence="2" key="2">
    <citation type="submission" date="2020-05" db="UniProtKB">
        <authorList>
            <consortium name="EnsemblMetazoa"/>
        </authorList>
    </citation>
    <scope>IDENTIFICATION</scope>
    <source>
        <strain evidence="2">IAEA</strain>
    </source>
</reference>
<accession>A0A1B0BG61</accession>
<dbReference type="EMBL" id="JXJN01013758">
    <property type="status" value="NOT_ANNOTATED_CDS"/>
    <property type="molecule type" value="Genomic_DNA"/>
</dbReference>
<sequence length="170" mass="18963">MSFQMHMQLHIAAYMLKHLGNYLFTKQIFAAICYIRFYINEGIHVHCSVVTKRKTNEVTTSAAIKNDKENPQSCLERQGTFVKEIPSIDKTVVPVVEETSPTRQRSSKLPTKRQSLTASSANSSPQKTAATRKLVNPISNRRLAGPTNGHQRANSNVNIRVSMIAATPPK</sequence>
<evidence type="ECO:0000256" key="1">
    <source>
        <dbReference type="SAM" id="MobiDB-lite"/>
    </source>
</evidence>
<name>A0A1B0BG61_9MUSC</name>
<dbReference type="VEuPathDB" id="VectorBase:GPPI028966"/>
<keyword evidence="3" id="KW-1185">Reference proteome</keyword>
<reference evidence="3" key="1">
    <citation type="submission" date="2015-01" db="EMBL/GenBank/DDBJ databases">
        <authorList>
            <person name="Aksoy S."/>
            <person name="Warren W."/>
            <person name="Wilson R.K."/>
        </authorList>
    </citation>
    <scope>NUCLEOTIDE SEQUENCE [LARGE SCALE GENOMIC DNA]</scope>
    <source>
        <strain evidence="3">IAEA</strain>
    </source>
</reference>
<feature type="region of interest" description="Disordered" evidence="1">
    <location>
        <begin position="94"/>
        <end position="170"/>
    </location>
</feature>
<dbReference type="AlphaFoldDB" id="A0A1B0BG61"/>
<dbReference type="EnsemblMetazoa" id="GPPI028966-RA">
    <property type="protein sequence ID" value="GPPI028966-PA"/>
    <property type="gene ID" value="GPPI028966"/>
</dbReference>
<feature type="compositionally biased region" description="Polar residues" evidence="1">
    <location>
        <begin position="148"/>
        <end position="159"/>
    </location>
</feature>
<evidence type="ECO:0000313" key="2">
    <source>
        <dbReference type="EnsemblMetazoa" id="GPPI028966-PA"/>
    </source>
</evidence>
<evidence type="ECO:0000313" key="3">
    <source>
        <dbReference type="Proteomes" id="UP000092460"/>
    </source>
</evidence>